<evidence type="ECO:0000256" key="8">
    <source>
        <dbReference type="ARBA" id="ARBA00022989"/>
    </source>
</evidence>
<evidence type="ECO:0000256" key="13">
    <source>
        <dbReference type="SAM" id="Phobius"/>
    </source>
</evidence>
<evidence type="ECO:0000313" key="16">
    <source>
        <dbReference type="EMBL" id="OTF77908.1"/>
    </source>
</evidence>
<dbReference type="GO" id="GO:0007268">
    <property type="term" value="P:chemical synaptic transmission"/>
    <property type="evidence" value="ECO:0007669"/>
    <property type="project" value="TreeGrafter"/>
</dbReference>
<feature type="chain" id="PRO_5010999711" evidence="14">
    <location>
        <begin position="18"/>
        <end position="251"/>
    </location>
</feature>
<evidence type="ECO:0000256" key="7">
    <source>
        <dbReference type="ARBA" id="ARBA00022882"/>
    </source>
</evidence>
<feature type="signal peptide" evidence="14">
    <location>
        <begin position="1"/>
        <end position="17"/>
    </location>
</feature>
<dbReference type="Gene3D" id="1.20.120.350">
    <property type="entry name" value="Voltage-gated potassium channels. Chain C"/>
    <property type="match status" value="1"/>
</dbReference>
<keyword evidence="6" id="KW-0106">Calcium</keyword>
<keyword evidence="4" id="KW-0107">Calcium channel</keyword>
<keyword evidence="7" id="KW-0851">Voltage-gated channel</keyword>
<evidence type="ECO:0000256" key="3">
    <source>
        <dbReference type="ARBA" id="ARBA00022568"/>
    </source>
</evidence>
<feature type="domain" description="Ion transport" evidence="15">
    <location>
        <begin position="1"/>
        <end position="138"/>
    </location>
</feature>
<feature type="transmembrane region" description="Helical" evidence="13">
    <location>
        <begin position="177"/>
        <end position="203"/>
    </location>
</feature>
<keyword evidence="9" id="KW-0406">Ion transport</keyword>
<evidence type="ECO:0000256" key="4">
    <source>
        <dbReference type="ARBA" id="ARBA00022673"/>
    </source>
</evidence>
<sequence length="251" mass="29812">MLFQFIFAVIAVQLFNGRFHYCTDESKLFEEECHGEFFIFSSSHEPPQVRKRIWDRRQFHYDNVISAMLTLFTVQTGEGWPTVLQHSMDAVYEDHGPLPRFRIEMSLFYVIFFIVFPFFFVNIFVALIIITFQEQGEKELEEGELDKNQKSCIDFAIQAKPLQRYMPKDKDSLKYKIWRVVVSTAFEYFIMVLIVLNTILLMMKVCFSQLSKKCMNPQSFCINSEIQITYRMIIECFFSYLNGFFFTPVCV</sequence>
<comment type="subcellular location">
    <subcellularLocation>
        <location evidence="1">Membrane</location>
        <topology evidence="1">Multi-pass membrane protein</topology>
    </subcellularLocation>
</comment>
<evidence type="ECO:0000256" key="12">
    <source>
        <dbReference type="ARBA" id="ARBA00023303"/>
    </source>
</evidence>
<dbReference type="InterPro" id="IPR027359">
    <property type="entry name" value="Volt_channel_dom_sf"/>
</dbReference>
<keyword evidence="11" id="KW-0325">Glycoprotein</keyword>
<keyword evidence="2" id="KW-0813">Transport</keyword>
<evidence type="ECO:0000256" key="11">
    <source>
        <dbReference type="ARBA" id="ARBA00023180"/>
    </source>
</evidence>
<dbReference type="Gene3D" id="1.10.287.70">
    <property type="match status" value="1"/>
</dbReference>
<dbReference type="InterPro" id="IPR005821">
    <property type="entry name" value="Ion_trans_dom"/>
</dbReference>
<keyword evidence="10 13" id="KW-0472">Membrane</keyword>
<evidence type="ECO:0000256" key="10">
    <source>
        <dbReference type="ARBA" id="ARBA00023136"/>
    </source>
</evidence>
<dbReference type="Pfam" id="PF00520">
    <property type="entry name" value="Ion_trans"/>
    <property type="match status" value="1"/>
</dbReference>
<keyword evidence="8 13" id="KW-1133">Transmembrane helix</keyword>
<reference evidence="16 17" key="1">
    <citation type="submission" date="2017-03" db="EMBL/GenBank/DDBJ databases">
        <title>Genome Survey of Euroglyphus maynei.</title>
        <authorList>
            <person name="Arlian L.G."/>
            <person name="Morgan M.S."/>
            <person name="Rider S.D."/>
        </authorList>
    </citation>
    <scope>NUCLEOTIDE SEQUENCE [LARGE SCALE GENOMIC DNA]</scope>
    <source>
        <strain evidence="16">Arlian Lab</strain>
        <tissue evidence="16">Whole body</tissue>
    </source>
</reference>
<evidence type="ECO:0000313" key="17">
    <source>
        <dbReference type="Proteomes" id="UP000194236"/>
    </source>
</evidence>
<organism evidence="16 17">
    <name type="scientific">Euroglyphus maynei</name>
    <name type="common">Mayne's house dust mite</name>
    <dbReference type="NCBI Taxonomy" id="6958"/>
    <lineage>
        <taxon>Eukaryota</taxon>
        <taxon>Metazoa</taxon>
        <taxon>Ecdysozoa</taxon>
        <taxon>Arthropoda</taxon>
        <taxon>Chelicerata</taxon>
        <taxon>Arachnida</taxon>
        <taxon>Acari</taxon>
        <taxon>Acariformes</taxon>
        <taxon>Sarcoptiformes</taxon>
        <taxon>Astigmata</taxon>
        <taxon>Psoroptidia</taxon>
        <taxon>Analgoidea</taxon>
        <taxon>Pyroglyphidae</taxon>
        <taxon>Pyroglyphinae</taxon>
        <taxon>Euroglyphus</taxon>
    </lineage>
</organism>
<accession>A0A1Y3BDE6</accession>
<keyword evidence="3" id="KW-0109">Calcium transport</keyword>
<dbReference type="PANTHER" id="PTHR45628">
    <property type="entry name" value="VOLTAGE-DEPENDENT CALCIUM CHANNEL TYPE A SUBUNIT ALPHA-1"/>
    <property type="match status" value="1"/>
</dbReference>
<dbReference type="Proteomes" id="UP000194236">
    <property type="component" value="Unassembled WGS sequence"/>
</dbReference>
<dbReference type="SUPFAM" id="SSF81324">
    <property type="entry name" value="Voltage-gated potassium channels"/>
    <property type="match status" value="1"/>
</dbReference>
<dbReference type="InterPro" id="IPR050599">
    <property type="entry name" value="VDCC_alpha-1_subunit"/>
</dbReference>
<evidence type="ECO:0000256" key="2">
    <source>
        <dbReference type="ARBA" id="ARBA00022448"/>
    </source>
</evidence>
<dbReference type="EMBL" id="MUJZ01030356">
    <property type="protein sequence ID" value="OTF77908.1"/>
    <property type="molecule type" value="Genomic_DNA"/>
</dbReference>
<evidence type="ECO:0000256" key="5">
    <source>
        <dbReference type="ARBA" id="ARBA00022692"/>
    </source>
</evidence>
<evidence type="ECO:0000259" key="15">
    <source>
        <dbReference type="Pfam" id="PF00520"/>
    </source>
</evidence>
<gene>
    <name evidence="16" type="ORF">BLA29_006923</name>
</gene>
<keyword evidence="5 13" id="KW-0812">Transmembrane</keyword>
<evidence type="ECO:0000256" key="1">
    <source>
        <dbReference type="ARBA" id="ARBA00004141"/>
    </source>
</evidence>
<comment type="caution">
    <text evidence="16">The sequence shown here is derived from an EMBL/GenBank/DDBJ whole genome shotgun (WGS) entry which is preliminary data.</text>
</comment>
<dbReference type="PANTHER" id="PTHR45628:SF7">
    <property type="entry name" value="VOLTAGE-DEPENDENT CALCIUM CHANNEL TYPE A SUBUNIT ALPHA-1"/>
    <property type="match status" value="1"/>
</dbReference>
<keyword evidence="17" id="KW-1185">Reference proteome</keyword>
<name>A0A1Y3BDE6_EURMA</name>
<dbReference type="GO" id="GO:0045202">
    <property type="term" value="C:synapse"/>
    <property type="evidence" value="ECO:0007669"/>
    <property type="project" value="GOC"/>
</dbReference>
<proteinExistence type="predicted"/>
<keyword evidence="12" id="KW-0407">Ion channel</keyword>
<dbReference type="GO" id="GO:0008331">
    <property type="term" value="F:high voltage-gated calcium channel activity"/>
    <property type="evidence" value="ECO:0007669"/>
    <property type="project" value="TreeGrafter"/>
</dbReference>
<dbReference type="GO" id="GO:0005891">
    <property type="term" value="C:voltage-gated calcium channel complex"/>
    <property type="evidence" value="ECO:0007669"/>
    <property type="project" value="TreeGrafter"/>
</dbReference>
<evidence type="ECO:0000256" key="9">
    <source>
        <dbReference type="ARBA" id="ARBA00023065"/>
    </source>
</evidence>
<evidence type="ECO:0000256" key="6">
    <source>
        <dbReference type="ARBA" id="ARBA00022837"/>
    </source>
</evidence>
<dbReference type="AlphaFoldDB" id="A0A1Y3BDE6"/>
<protein>
    <submittedName>
        <fullName evidence="16">Dihydropyridine-sensitive L-type, skeletal muscle calcium channel-like protein</fullName>
    </submittedName>
</protein>
<feature type="transmembrane region" description="Helical" evidence="13">
    <location>
        <begin position="107"/>
        <end position="132"/>
    </location>
</feature>
<dbReference type="GO" id="GO:0098703">
    <property type="term" value="P:calcium ion import across plasma membrane"/>
    <property type="evidence" value="ECO:0007669"/>
    <property type="project" value="TreeGrafter"/>
</dbReference>
<dbReference type="OrthoDB" id="431720at2759"/>
<evidence type="ECO:0000256" key="14">
    <source>
        <dbReference type="SAM" id="SignalP"/>
    </source>
</evidence>
<keyword evidence="14" id="KW-0732">Signal</keyword>